<dbReference type="Proteomes" id="UP000578531">
    <property type="component" value="Unassembled WGS sequence"/>
</dbReference>
<sequence>MLEHYTGDLPLTYHISLTSPPDAPKTVISTGSTGSMGSHLLTNVLANPPIAHVYGFTRIHTTPPLDRQHTLHETNGLPARFSPERVTFLKTDLSQPYFGLPRPTYKKLLISVTHILHNAWEVNFNLSIQSVQYLHIHAVRRFINFSSQSKYGAFIFFISTISTARNYPFSHTGPMPKSITDEYSLPQAMGYAESKHVAERMLDEAARVSGMRSVVCSVGLVAGPKWGKGVWQTGGWVSELDQDWCVLGMFAEGIGPMERVDWIPIDVLMRPLFGKEPMTRKENEHTSHLSKDTTTNLDSKPTEITIEAMTTTFTETADVPAASAKFYHLVNPSPTTYAALLPFILFSLPSDLQAKLVSVNEWVAKLQSSDPTPELNPAIKLPDFFQGLFEMQKAGRKMVVLDTEETRRSSRLLRIDSWEGERGVDGCVERGVGLQ</sequence>
<reference evidence="5 6" key="1">
    <citation type="journal article" date="2020" name="Genomics">
        <title>Complete, high-quality genomes from long-read metagenomic sequencing of two wolf lichen thalli reveals enigmatic genome architecture.</title>
        <authorList>
            <person name="McKenzie S.K."/>
            <person name="Walston R.F."/>
            <person name="Allen J.L."/>
        </authorList>
    </citation>
    <scope>NUCLEOTIDE SEQUENCE [LARGE SCALE GENOMIC DNA]</scope>
    <source>
        <strain evidence="5">WasteWater2</strain>
    </source>
</reference>
<dbReference type="PANTHER" id="PTHR43439:SF2">
    <property type="entry name" value="ENZYME, PUTATIVE (JCVI)-RELATED"/>
    <property type="match status" value="1"/>
</dbReference>
<evidence type="ECO:0000313" key="6">
    <source>
        <dbReference type="Proteomes" id="UP000578531"/>
    </source>
</evidence>
<dbReference type="OrthoDB" id="429813at2759"/>
<dbReference type="InterPro" id="IPR036291">
    <property type="entry name" value="NAD(P)-bd_dom_sf"/>
</dbReference>
<feature type="compositionally biased region" description="Basic and acidic residues" evidence="3">
    <location>
        <begin position="279"/>
        <end position="291"/>
    </location>
</feature>
<accession>A0A8H6FX94</accession>
<keyword evidence="6" id="KW-1185">Reference proteome</keyword>
<dbReference type="GeneID" id="59287139"/>
<keyword evidence="2" id="KW-0597">Phosphoprotein</keyword>
<gene>
    <name evidence="5" type="ORF">HO173_005476</name>
</gene>
<name>A0A8H6FX94_9LECA</name>
<dbReference type="EMBL" id="JACCJC010000019">
    <property type="protein sequence ID" value="KAF6236385.1"/>
    <property type="molecule type" value="Genomic_DNA"/>
</dbReference>
<dbReference type="RefSeq" id="XP_037165731.1">
    <property type="nucleotide sequence ID" value="XM_037307393.1"/>
</dbReference>
<dbReference type="Gene3D" id="3.40.50.720">
    <property type="entry name" value="NAD(P)-binding Rossmann-like Domain"/>
    <property type="match status" value="1"/>
</dbReference>
<organism evidence="5 6">
    <name type="scientific">Letharia columbiana</name>
    <dbReference type="NCBI Taxonomy" id="112416"/>
    <lineage>
        <taxon>Eukaryota</taxon>
        <taxon>Fungi</taxon>
        <taxon>Dikarya</taxon>
        <taxon>Ascomycota</taxon>
        <taxon>Pezizomycotina</taxon>
        <taxon>Lecanoromycetes</taxon>
        <taxon>OSLEUM clade</taxon>
        <taxon>Lecanoromycetidae</taxon>
        <taxon>Lecanorales</taxon>
        <taxon>Lecanorineae</taxon>
        <taxon>Parmeliaceae</taxon>
        <taxon>Letharia</taxon>
    </lineage>
</organism>
<evidence type="ECO:0000256" key="3">
    <source>
        <dbReference type="SAM" id="MobiDB-lite"/>
    </source>
</evidence>
<evidence type="ECO:0000256" key="1">
    <source>
        <dbReference type="ARBA" id="ARBA00022450"/>
    </source>
</evidence>
<evidence type="ECO:0000313" key="5">
    <source>
        <dbReference type="EMBL" id="KAF6236385.1"/>
    </source>
</evidence>
<dbReference type="Pfam" id="PF07993">
    <property type="entry name" value="NAD_binding_4"/>
    <property type="match status" value="1"/>
</dbReference>
<dbReference type="AlphaFoldDB" id="A0A8H6FX94"/>
<feature type="domain" description="Thioester reductase (TE)" evidence="4">
    <location>
        <begin position="30"/>
        <end position="269"/>
    </location>
</feature>
<feature type="region of interest" description="Disordered" evidence="3">
    <location>
        <begin position="279"/>
        <end position="302"/>
    </location>
</feature>
<dbReference type="SUPFAM" id="SSF51735">
    <property type="entry name" value="NAD(P)-binding Rossmann-fold domains"/>
    <property type="match status" value="1"/>
</dbReference>
<protein>
    <recommendedName>
        <fullName evidence="4">Thioester reductase (TE) domain-containing protein</fullName>
    </recommendedName>
</protein>
<dbReference type="InterPro" id="IPR051414">
    <property type="entry name" value="Adenylate-forming_Reductase"/>
</dbReference>
<dbReference type="InterPro" id="IPR013120">
    <property type="entry name" value="FAR_NAD-bd"/>
</dbReference>
<evidence type="ECO:0000259" key="4">
    <source>
        <dbReference type="Pfam" id="PF07993"/>
    </source>
</evidence>
<keyword evidence="1" id="KW-0596">Phosphopantetheine</keyword>
<dbReference type="PANTHER" id="PTHR43439">
    <property type="entry name" value="PHENYLACETATE-COENZYME A LIGASE"/>
    <property type="match status" value="1"/>
</dbReference>
<evidence type="ECO:0000256" key="2">
    <source>
        <dbReference type="ARBA" id="ARBA00022553"/>
    </source>
</evidence>
<proteinExistence type="predicted"/>
<comment type="caution">
    <text evidence="5">The sequence shown here is derived from an EMBL/GenBank/DDBJ whole genome shotgun (WGS) entry which is preliminary data.</text>
</comment>